<evidence type="ECO:0000256" key="7">
    <source>
        <dbReference type="ARBA" id="ARBA00022840"/>
    </source>
</evidence>
<comment type="caution">
    <text evidence="12">The sequence shown here is derived from an EMBL/GenBank/DDBJ whole genome shotgun (WGS) entry which is preliminary data.</text>
</comment>
<dbReference type="NCBIfam" id="NF000840">
    <property type="entry name" value="PRK00071.1-3"/>
    <property type="match status" value="1"/>
</dbReference>
<comment type="catalytic activity">
    <reaction evidence="9 10">
        <text>nicotinate beta-D-ribonucleotide + ATP + H(+) = deamido-NAD(+) + diphosphate</text>
        <dbReference type="Rhea" id="RHEA:22860"/>
        <dbReference type="ChEBI" id="CHEBI:15378"/>
        <dbReference type="ChEBI" id="CHEBI:30616"/>
        <dbReference type="ChEBI" id="CHEBI:33019"/>
        <dbReference type="ChEBI" id="CHEBI:57502"/>
        <dbReference type="ChEBI" id="CHEBI:58437"/>
        <dbReference type="EC" id="2.7.7.18"/>
    </reaction>
</comment>
<evidence type="ECO:0000256" key="10">
    <source>
        <dbReference type="HAMAP-Rule" id="MF_00244"/>
    </source>
</evidence>
<dbReference type="Proteomes" id="UP000563523">
    <property type="component" value="Unassembled WGS sequence"/>
</dbReference>
<keyword evidence="6 10" id="KW-0547">Nucleotide-binding</keyword>
<dbReference type="CDD" id="cd02165">
    <property type="entry name" value="NMNAT"/>
    <property type="match status" value="1"/>
</dbReference>
<keyword evidence="5 10" id="KW-0548">Nucleotidyltransferase</keyword>
<dbReference type="PANTHER" id="PTHR39321:SF3">
    <property type="entry name" value="PHOSPHOPANTETHEINE ADENYLYLTRANSFERASE"/>
    <property type="match status" value="1"/>
</dbReference>
<dbReference type="HAMAP" id="MF_00244">
    <property type="entry name" value="NaMN_adenylyltr"/>
    <property type="match status" value="1"/>
</dbReference>
<evidence type="ECO:0000259" key="11">
    <source>
        <dbReference type="Pfam" id="PF01467"/>
    </source>
</evidence>
<dbReference type="EC" id="2.7.7.18" evidence="10"/>
<proteinExistence type="inferred from homology"/>
<dbReference type="NCBIfam" id="TIGR00125">
    <property type="entry name" value="cyt_tran_rel"/>
    <property type="match status" value="1"/>
</dbReference>
<keyword evidence="4 10" id="KW-0808">Transferase</keyword>
<dbReference type="InterPro" id="IPR004821">
    <property type="entry name" value="Cyt_trans-like"/>
</dbReference>
<dbReference type="NCBIfam" id="NF000841">
    <property type="entry name" value="PRK00071.1-4"/>
    <property type="match status" value="1"/>
</dbReference>
<evidence type="ECO:0000256" key="2">
    <source>
        <dbReference type="ARBA" id="ARBA00005019"/>
    </source>
</evidence>
<dbReference type="GO" id="GO:0004515">
    <property type="term" value="F:nicotinate-nucleotide adenylyltransferase activity"/>
    <property type="evidence" value="ECO:0007669"/>
    <property type="project" value="UniProtKB-UniRule"/>
</dbReference>
<evidence type="ECO:0000256" key="1">
    <source>
        <dbReference type="ARBA" id="ARBA00002324"/>
    </source>
</evidence>
<dbReference type="NCBIfam" id="TIGR00482">
    <property type="entry name" value="nicotinate (nicotinamide) nucleotide adenylyltransferase"/>
    <property type="match status" value="1"/>
</dbReference>
<evidence type="ECO:0000313" key="12">
    <source>
        <dbReference type="EMBL" id="NVY96902.1"/>
    </source>
</evidence>
<dbReference type="Pfam" id="PF01467">
    <property type="entry name" value="CTP_transf_like"/>
    <property type="match status" value="1"/>
</dbReference>
<dbReference type="RefSeq" id="WP_176943063.1">
    <property type="nucleotide sequence ID" value="NZ_JABZEC010000006.1"/>
</dbReference>
<dbReference type="UniPathway" id="UPA00253">
    <property type="reaction ID" value="UER00332"/>
</dbReference>
<comment type="function">
    <text evidence="1 10">Catalyzes the reversible adenylation of nicotinate mononucleotide (NaMN) to nicotinic acid adenine dinucleotide (NaAD).</text>
</comment>
<evidence type="ECO:0000256" key="5">
    <source>
        <dbReference type="ARBA" id="ARBA00022695"/>
    </source>
</evidence>
<evidence type="ECO:0000256" key="9">
    <source>
        <dbReference type="ARBA" id="ARBA00048721"/>
    </source>
</evidence>
<dbReference type="InterPro" id="IPR005248">
    <property type="entry name" value="NadD/NMNAT"/>
</dbReference>
<dbReference type="SUPFAM" id="SSF52374">
    <property type="entry name" value="Nucleotidylyl transferase"/>
    <property type="match status" value="1"/>
</dbReference>
<evidence type="ECO:0000256" key="8">
    <source>
        <dbReference type="ARBA" id="ARBA00023027"/>
    </source>
</evidence>
<accession>A0A850R866</accession>
<dbReference type="InterPro" id="IPR014729">
    <property type="entry name" value="Rossmann-like_a/b/a_fold"/>
</dbReference>
<sequence length="215" mass="24664">MTKTVLQNRIQTDVQVKPASTSSTHRIGILGGTFNPPHIGHLMMADQVYQQLGLEKIIFIPDAQPPHIDRKETLAVQDRVEMVQRAILDHPQFELGLMEVQRGGISYTCDTLQQLHQAHPENQYYLIIGGDMVNYLPKWHQIEKIVQLAQLVGVCRKGYEKRSTYPLIWVNMPTSDVSSTWIRQTVQTGGSIRYFVPEAVRQYIQEKGLYLKDEH</sequence>
<keyword evidence="13" id="KW-1185">Reference proteome</keyword>
<feature type="domain" description="Cytidyltransferase-like" evidence="11">
    <location>
        <begin position="29"/>
        <end position="184"/>
    </location>
</feature>
<dbReference type="PANTHER" id="PTHR39321">
    <property type="entry name" value="NICOTINATE-NUCLEOTIDE ADENYLYLTRANSFERASE-RELATED"/>
    <property type="match status" value="1"/>
</dbReference>
<dbReference type="GO" id="GO:0009435">
    <property type="term" value="P:NAD+ biosynthetic process"/>
    <property type="evidence" value="ECO:0007669"/>
    <property type="project" value="UniProtKB-UniRule"/>
</dbReference>
<organism evidence="12 13">
    <name type="scientific">Bombilactobacillus apium</name>
    <dbReference type="NCBI Taxonomy" id="2675299"/>
    <lineage>
        <taxon>Bacteria</taxon>
        <taxon>Bacillati</taxon>
        <taxon>Bacillota</taxon>
        <taxon>Bacilli</taxon>
        <taxon>Lactobacillales</taxon>
        <taxon>Lactobacillaceae</taxon>
        <taxon>Bombilactobacillus</taxon>
    </lineage>
</organism>
<keyword evidence="3 10" id="KW-0662">Pyridine nucleotide biosynthesis</keyword>
<evidence type="ECO:0000256" key="4">
    <source>
        <dbReference type="ARBA" id="ARBA00022679"/>
    </source>
</evidence>
<evidence type="ECO:0000313" key="13">
    <source>
        <dbReference type="Proteomes" id="UP000563523"/>
    </source>
</evidence>
<gene>
    <name evidence="10" type="primary">nadD</name>
    <name evidence="12" type="ORF">HU830_07030</name>
</gene>
<name>A0A850R866_9LACO</name>
<comment type="similarity">
    <text evidence="10">Belongs to the NadD family.</text>
</comment>
<evidence type="ECO:0000256" key="3">
    <source>
        <dbReference type="ARBA" id="ARBA00022642"/>
    </source>
</evidence>
<keyword evidence="8 10" id="KW-0520">NAD</keyword>
<protein>
    <recommendedName>
        <fullName evidence="10">Probable nicotinate-nucleotide adenylyltransferase</fullName>
        <ecNumber evidence="10">2.7.7.18</ecNumber>
    </recommendedName>
    <alternativeName>
        <fullName evidence="10">Deamido-NAD(+) diphosphorylase</fullName>
    </alternativeName>
    <alternativeName>
        <fullName evidence="10">Deamido-NAD(+) pyrophosphorylase</fullName>
    </alternativeName>
    <alternativeName>
        <fullName evidence="10">Nicotinate mononucleotide adenylyltransferase</fullName>
        <shortName evidence="10">NaMN adenylyltransferase</shortName>
    </alternativeName>
</protein>
<dbReference type="GO" id="GO:0005524">
    <property type="term" value="F:ATP binding"/>
    <property type="evidence" value="ECO:0007669"/>
    <property type="project" value="UniProtKB-KW"/>
</dbReference>
<dbReference type="AlphaFoldDB" id="A0A850R866"/>
<keyword evidence="7 10" id="KW-0067">ATP-binding</keyword>
<dbReference type="EMBL" id="JABZEC010000006">
    <property type="protein sequence ID" value="NVY96902.1"/>
    <property type="molecule type" value="Genomic_DNA"/>
</dbReference>
<comment type="pathway">
    <text evidence="2 10">Cofactor biosynthesis; NAD(+) biosynthesis; deamido-NAD(+) from nicotinate D-ribonucleotide: step 1/1.</text>
</comment>
<dbReference type="Gene3D" id="3.40.50.620">
    <property type="entry name" value="HUPs"/>
    <property type="match status" value="1"/>
</dbReference>
<evidence type="ECO:0000256" key="6">
    <source>
        <dbReference type="ARBA" id="ARBA00022741"/>
    </source>
</evidence>
<reference evidence="12 13" key="1">
    <citation type="submission" date="2020-06" db="EMBL/GenBank/DDBJ databases">
        <authorList>
            <person name="Kang J."/>
        </authorList>
    </citation>
    <scope>NUCLEOTIDE SEQUENCE [LARGE SCALE GENOMIC DNA]</scope>
    <source>
        <strain evidence="12 13">DCY120</strain>
    </source>
</reference>